<evidence type="ECO:0000313" key="2">
    <source>
        <dbReference type="EMBL" id="KAL3673291.1"/>
    </source>
</evidence>
<reference evidence="2 3" key="1">
    <citation type="submission" date="2024-09" db="EMBL/GenBank/DDBJ databases">
        <title>Genome sequencing and assembly of Phytophthora oleae, isolate VK10A, causative agent of rot of olive drupes.</title>
        <authorList>
            <person name="Conti Taguali S."/>
            <person name="Riolo M."/>
            <person name="La Spada F."/>
            <person name="Cacciola S.O."/>
            <person name="Dionisio G."/>
        </authorList>
    </citation>
    <scope>NUCLEOTIDE SEQUENCE [LARGE SCALE GENOMIC DNA]</scope>
    <source>
        <strain evidence="2 3">VK10A</strain>
    </source>
</reference>
<accession>A0ABD3G3Y7</accession>
<dbReference type="AlphaFoldDB" id="A0ABD3G3Y7"/>
<dbReference type="EMBL" id="JBIMZQ010000002">
    <property type="protein sequence ID" value="KAL3673291.1"/>
    <property type="molecule type" value="Genomic_DNA"/>
</dbReference>
<evidence type="ECO:0000256" key="1">
    <source>
        <dbReference type="SAM" id="SignalP"/>
    </source>
</evidence>
<dbReference type="InterPro" id="IPR002200">
    <property type="entry name" value="Elicitin"/>
</dbReference>
<evidence type="ECO:0000313" key="3">
    <source>
        <dbReference type="Proteomes" id="UP001632037"/>
    </source>
</evidence>
<sequence>MTSLTYLSVILLLHLVAAVVCTATDASNGTETAVATFVYDIPECTYDQLKLGEAILTTEPNTLRCETKFGIKPGMLLQSATVADELCGEQSCLNALRTLLSTLPSCRYELWALKYSAAKFLHHCGIATNVTGSA</sequence>
<dbReference type="Proteomes" id="UP001632037">
    <property type="component" value="Unassembled WGS sequence"/>
</dbReference>
<organism evidence="2 3">
    <name type="scientific">Phytophthora oleae</name>
    <dbReference type="NCBI Taxonomy" id="2107226"/>
    <lineage>
        <taxon>Eukaryota</taxon>
        <taxon>Sar</taxon>
        <taxon>Stramenopiles</taxon>
        <taxon>Oomycota</taxon>
        <taxon>Peronosporomycetes</taxon>
        <taxon>Peronosporales</taxon>
        <taxon>Peronosporaceae</taxon>
        <taxon>Phytophthora</taxon>
    </lineage>
</organism>
<keyword evidence="3" id="KW-1185">Reference proteome</keyword>
<feature type="signal peptide" evidence="1">
    <location>
        <begin position="1"/>
        <end position="18"/>
    </location>
</feature>
<keyword evidence="1" id="KW-0732">Signal</keyword>
<name>A0ABD3G3Y7_9STRA</name>
<comment type="caution">
    <text evidence="2">The sequence shown here is derived from an EMBL/GenBank/DDBJ whole genome shotgun (WGS) entry which is preliminary data.</text>
</comment>
<proteinExistence type="predicted"/>
<feature type="chain" id="PRO_5044814979" description="Elicitin" evidence="1">
    <location>
        <begin position="19"/>
        <end position="134"/>
    </location>
</feature>
<dbReference type="SMART" id="SM01187">
    <property type="entry name" value="Elicitin"/>
    <property type="match status" value="1"/>
</dbReference>
<gene>
    <name evidence="2" type="ORF">V7S43_001008</name>
</gene>
<evidence type="ECO:0008006" key="4">
    <source>
        <dbReference type="Google" id="ProtNLM"/>
    </source>
</evidence>
<protein>
    <recommendedName>
        <fullName evidence="4">Elicitin</fullName>
    </recommendedName>
</protein>